<dbReference type="Pfam" id="PF14329">
    <property type="entry name" value="DUF4386"/>
    <property type="match status" value="1"/>
</dbReference>
<feature type="transmembrane region" description="Helical" evidence="1">
    <location>
        <begin position="25"/>
        <end position="48"/>
    </location>
</feature>
<keyword evidence="1" id="KW-0812">Transmembrane</keyword>
<name>A0AAU7ZIK9_9BACT</name>
<keyword evidence="2" id="KW-0614">Plasmid</keyword>
<feature type="transmembrane region" description="Helical" evidence="1">
    <location>
        <begin position="182"/>
        <end position="201"/>
    </location>
</feature>
<accession>A0AAU7ZIK9</accession>
<dbReference type="InterPro" id="IPR025495">
    <property type="entry name" value="DUF4386"/>
</dbReference>
<evidence type="ECO:0000256" key="1">
    <source>
        <dbReference type="SAM" id="Phobius"/>
    </source>
</evidence>
<evidence type="ECO:0000313" key="2">
    <source>
        <dbReference type="EMBL" id="XCB28822.1"/>
    </source>
</evidence>
<keyword evidence="1" id="KW-0472">Membrane</keyword>
<keyword evidence="1" id="KW-1133">Transmembrane helix</keyword>
<dbReference type="RefSeq" id="WP_353070477.1">
    <property type="nucleotide sequence ID" value="NZ_CP132933.1"/>
</dbReference>
<feature type="transmembrane region" description="Helical" evidence="1">
    <location>
        <begin position="213"/>
        <end position="233"/>
    </location>
</feature>
<feature type="transmembrane region" description="Helical" evidence="1">
    <location>
        <begin position="103"/>
        <end position="127"/>
    </location>
</feature>
<protein>
    <submittedName>
        <fullName evidence="2">DUF4386 domain-containing protein</fullName>
    </submittedName>
</protein>
<gene>
    <name evidence="2" type="ORF">RBB75_20510</name>
</gene>
<reference evidence="2" key="2">
    <citation type="journal article" date="2024" name="Environ. Microbiol.">
        <title>Genome analysis and description of Tunturibacter gen. nov. expands the diversity of Terriglobia in tundra soils.</title>
        <authorList>
            <person name="Messyasz A."/>
            <person name="Mannisto M.K."/>
            <person name="Kerkhof L.J."/>
            <person name="Haggblom M.M."/>
        </authorList>
    </citation>
    <scope>NUCLEOTIDE SEQUENCE</scope>
    <source>
        <strain evidence="2">M8UP23</strain>
    </source>
</reference>
<geneLocation type="plasmid" evidence="2">
    <name>unnamed1</name>
</geneLocation>
<feature type="transmembrane region" description="Helical" evidence="1">
    <location>
        <begin position="158"/>
        <end position="175"/>
    </location>
</feature>
<dbReference type="KEGG" id="temp:RBB75_20510"/>
<organism evidence="2">
    <name type="scientific">Tunturiibacter empetritectus</name>
    <dbReference type="NCBI Taxonomy" id="3069691"/>
    <lineage>
        <taxon>Bacteria</taxon>
        <taxon>Pseudomonadati</taxon>
        <taxon>Acidobacteriota</taxon>
        <taxon>Terriglobia</taxon>
        <taxon>Terriglobales</taxon>
        <taxon>Acidobacteriaceae</taxon>
        <taxon>Tunturiibacter</taxon>
    </lineage>
</organism>
<reference evidence="2" key="1">
    <citation type="submission" date="2023-08" db="EMBL/GenBank/DDBJ databases">
        <authorList>
            <person name="Messyasz A."/>
            <person name="Mannisto M.K."/>
            <person name="Kerkhof L.J."/>
            <person name="Haggblom M."/>
        </authorList>
    </citation>
    <scope>NUCLEOTIDE SEQUENCE</scope>
    <source>
        <strain evidence="2">M8UP23</strain>
        <plasmid evidence="2">unnamed1</plasmid>
    </source>
</reference>
<proteinExistence type="predicted"/>
<dbReference type="EMBL" id="CP132933">
    <property type="protein sequence ID" value="XCB28822.1"/>
    <property type="molecule type" value="Genomic_DNA"/>
</dbReference>
<feature type="transmembrane region" description="Helical" evidence="1">
    <location>
        <begin position="68"/>
        <end position="91"/>
    </location>
</feature>
<dbReference type="AlphaFoldDB" id="A0AAU7ZIK9"/>
<sequence length="248" mass="27071">MNREIAANDVTAQYSPLLQARIGGFLYLLIILGGLFAPFAVAPSGMMLGEPSLQTLAKIQHSILSYEFGGVAQLVVYACDVSLALVFYELLKPVSKKIALLAAYFRLTFAAIASANIINHFVVSIILGGSHSLDEFSPGQLQALAITLLKMRTLGFDIALFFFGLHCAIVGYLLYRSTYFPRILGIALAIGGLGYVANIFVRVIPILAELHLFPYIMFPAGIAEMALTLWLLVRGLNVVRWSERTNAL</sequence>